<dbReference type="InterPro" id="IPR000435">
    <property type="entry name" value="Tektins"/>
</dbReference>
<dbReference type="AlphaFoldDB" id="A0A504YM60"/>
<dbReference type="PANTHER" id="PTHR19960">
    <property type="entry name" value="TEKTIN"/>
    <property type="match status" value="1"/>
</dbReference>
<proteinExistence type="inferred from homology"/>
<dbReference type="InterPro" id="IPR048256">
    <property type="entry name" value="Tektin-like"/>
</dbReference>
<comment type="similarity">
    <text evidence="1 3">Belongs to the tektin family.</text>
</comment>
<dbReference type="STRING" id="46835.A0A504YM60"/>
<reference evidence="4 5" key="1">
    <citation type="submission" date="2019-04" db="EMBL/GenBank/DDBJ databases">
        <title>Annotation for the trematode Fasciola gigantica.</title>
        <authorList>
            <person name="Choi Y.-J."/>
        </authorList>
    </citation>
    <scope>NUCLEOTIDE SEQUENCE [LARGE SCALE GENOMIC DNA]</scope>
    <source>
        <strain evidence="4">Uganda_cow_1</strain>
    </source>
</reference>
<dbReference type="PRINTS" id="PR00511">
    <property type="entry name" value="TEKTIN"/>
</dbReference>
<accession>A0A504YM60</accession>
<keyword evidence="2" id="KW-0963">Cytoplasm</keyword>
<dbReference type="GO" id="GO:0060271">
    <property type="term" value="P:cilium assembly"/>
    <property type="evidence" value="ECO:0007669"/>
    <property type="project" value="UniProtKB-UniRule"/>
</dbReference>
<comment type="subcellular location">
    <subcellularLocation>
        <location evidence="3">Cytoplasm</location>
        <location evidence="3">Cytoskeleton</location>
        <location evidence="3">Cilium axoneme</location>
    </subcellularLocation>
</comment>
<dbReference type="EMBL" id="SUNJ01008198">
    <property type="protein sequence ID" value="TPP61409.1"/>
    <property type="molecule type" value="Genomic_DNA"/>
</dbReference>
<dbReference type="GO" id="GO:0060294">
    <property type="term" value="P:cilium movement involved in cell motility"/>
    <property type="evidence" value="ECO:0007669"/>
    <property type="project" value="UniProtKB-UniRule"/>
</dbReference>
<evidence type="ECO:0000313" key="4">
    <source>
        <dbReference type="EMBL" id="TPP61409.1"/>
    </source>
</evidence>
<dbReference type="GO" id="GO:0005930">
    <property type="term" value="C:axoneme"/>
    <property type="evidence" value="ECO:0007669"/>
    <property type="project" value="UniProtKB-SubCell"/>
</dbReference>
<keyword evidence="3" id="KW-0282">Flagellum</keyword>
<evidence type="ECO:0000256" key="1">
    <source>
        <dbReference type="ARBA" id="ARBA00007209"/>
    </source>
</evidence>
<keyword evidence="5" id="KW-1185">Reference proteome</keyword>
<dbReference type="PANTHER" id="PTHR19960:SF11">
    <property type="entry name" value="TEKTIN"/>
    <property type="match status" value="1"/>
</dbReference>
<dbReference type="GO" id="GO:0015630">
    <property type="term" value="C:microtubule cytoskeleton"/>
    <property type="evidence" value="ECO:0007669"/>
    <property type="project" value="UniProtKB-UniRule"/>
</dbReference>
<name>A0A504YM60_FASGI</name>
<evidence type="ECO:0000313" key="5">
    <source>
        <dbReference type="Proteomes" id="UP000316759"/>
    </source>
</evidence>
<dbReference type="OrthoDB" id="9886517at2759"/>
<keyword evidence="3" id="KW-0966">Cell projection</keyword>
<dbReference type="Pfam" id="PF03148">
    <property type="entry name" value="Tektin"/>
    <property type="match status" value="1"/>
</dbReference>
<dbReference type="GO" id="GO:0005634">
    <property type="term" value="C:nucleus"/>
    <property type="evidence" value="ECO:0007669"/>
    <property type="project" value="TreeGrafter"/>
</dbReference>
<comment type="caution">
    <text evidence="4">The sequence shown here is derived from an EMBL/GenBank/DDBJ whole genome shotgun (WGS) entry which is preliminary data.</text>
</comment>
<keyword evidence="3" id="KW-0969">Cilium</keyword>
<evidence type="ECO:0000256" key="3">
    <source>
        <dbReference type="RuleBase" id="RU367040"/>
    </source>
</evidence>
<organism evidence="4 5">
    <name type="scientific">Fasciola gigantica</name>
    <name type="common">Giant liver fluke</name>
    <dbReference type="NCBI Taxonomy" id="46835"/>
    <lineage>
        <taxon>Eukaryota</taxon>
        <taxon>Metazoa</taxon>
        <taxon>Spiralia</taxon>
        <taxon>Lophotrochozoa</taxon>
        <taxon>Platyhelminthes</taxon>
        <taxon>Trematoda</taxon>
        <taxon>Digenea</taxon>
        <taxon>Plagiorchiida</taxon>
        <taxon>Echinostomata</taxon>
        <taxon>Echinostomatoidea</taxon>
        <taxon>Fasciolidae</taxon>
        <taxon>Fasciola</taxon>
    </lineage>
</organism>
<gene>
    <name evidence="4" type="ORF">FGIG_08089</name>
</gene>
<evidence type="ECO:0000256" key="2">
    <source>
        <dbReference type="ARBA" id="ARBA00022490"/>
    </source>
</evidence>
<protein>
    <recommendedName>
        <fullName evidence="3">Tektin</fullName>
    </recommendedName>
</protein>
<dbReference type="Proteomes" id="UP000316759">
    <property type="component" value="Unassembled WGS sequence"/>
</dbReference>
<sequence>MTLLRFSPSNMDLLTRNHSSQKLGLSNSVEHLPDVCVGTYHRNKYGNLQREKTFSGFIERSLNPVPSRYSAAISPWRPVSYFSTSRVHSPYLEGPLVNTNSESGKLFELEGLKVPTIYSAARNALYQRYTPNDWMRAHDDRLVRSDEACRRAECARYAATNVGMETSDRVQRAQQEVSKKLGERISDIYFLKSQLLEETDYLVDEMNKLKQSKTILEKAFQETENPLHIAQECLYHREKRQSTDRVHDQPERSLLAEIDVIKGCQKDIIKLMEKATGHLDVCRAVQHELEKDSADKFQALQLDQMAHQLRESSVGIGFHDGIEKLEQRMSVPQKWAEHTAANLKRSQSERAASRKIREDIEHCLNAATNRIRDAWGLSSSAIAQRAQETMEARNQLQVQLTKVNQELFDIESSMEYLKKCITDKQNPLKVTQTRLDLRKRRPNLELCRDEAHDR</sequence>